<feature type="transmembrane region" description="Helical" evidence="1">
    <location>
        <begin position="87"/>
        <end position="107"/>
    </location>
</feature>
<dbReference type="RefSeq" id="WP_020508871.1">
    <property type="nucleotide sequence ID" value="NZ_JBIAZU010000001.1"/>
</dbReference>
<evidence type="ECO:0000256" key="1">
    <source>
        <dbReference type="SAM" id="Phobius"/>
    </source>
</evidence>
<evidence type="ECO:0000313" key="2">
    <source>
        <dbReference type="EMBL" id="MFF5288518.1"/>
    </source>
</evidence>
<dbReference type="Pfam" id="PF06197">
    <property type="entry name" value="DUF998"/>
    <property type="match status" value="1"/>
</dbReference>
<organism evidence="2 3">
    <name type="scientific">Paractinoplanes globisporus</name>
    <dbReference type="NCBI Taxonomy" id="113565"/>
    <lineage>
        <taxon>Bacteria</taxon>
        <taxon>Bacillati</taxon>
        <taxon>Actinomycetota</taxon>
        <taxon>Actinomycetes</taxon>
        <taxon>Micromonosporales</taxon>
        <taxon>Micromonosporaceae</taxon>
        <taxon>Paractinoplanes</taxon>
    </lineage>
</organism>
<keyword evidence="3" id="KW-1185">Reference proteome</keyword>
<feature type="transmembrane region" description="Helical" evidence="1">
    <location>
        <begin position="52"/>
        <end position="75"/>
    </location>
</feature>
<reference evidence="2 3" key="1">
    <citation type="submission" date="2024-10" db="EMBL/GenBank/DDBJ databases">
        <title>The Natural Products Discovery Center: Release of the First 8490 Sequenced Strains for Exploring Actinobacteria Biosynthetic Diversity.</title>
        <authorList>
            <person name="Kalkreuter E."/>
            <person name="Kautsar S.A."/>
            <person name="Yang D."/>
            <person name="Bader C.D."/>
            <person name="Teijaro C.N."/>
            <person name="Fluegel L."/>
            <person name="Davis C.M."/>
            <person name="Simpson J.R."/>
            <person name="Lauterbach L."/>
            <person name="Steele A.D."/>
            <person name="Gui C."/>
            <person name="Meng S."/>
            <person name="Li G."/>
            <person name="Viehrig K."/>
            <person name="Ye F."/>
            <person name="Su P."/>
            <person name="Kiefer A.F."/>
            <person name="Nichols A."/>
            <person name="Cepeda A.J."/>
            <person name="Yan W."/>
            <person name="Fan B."/>
            <person name="Jiang Y."/>
            <person name="Adhikari A."/>
            <person name="Zheng C.-J."/>
            <person name="Schuster L."/>
            <person name="Cowan T.M."/>
            <person name="Smanski M.J."/>
            <person name="Chevrette M.G."/>
            <person name="De Carvalho L.P.S."/>
            <person name="Shen B."/>
        </authorList>
    </citation>
    <scope>NUCLEOTIDE SEQUENCE [LARGE SCALE GENOMIC DNA]</scope>
    <source>
        <strain evidence="2 3">NPDC000087</strain>
    </source>
</reference>
<dbReference type="InterPro" id="IPR009339">
    <property type="entry name" value="DUF998"/>
</dbReference>
<evidence type="ECO:0000313" key="3">
    <source>
        <dbReference type="Proteomes" id="UP001602245"/>
    </source>
</evidence>
<feature type="transmembrane region" description="Helical" evidence="1">
    <location>
        <begin position="197"/>
        <end position="214"/>
    </location>
</feature>
<accession>A0ABW6W691</accession>
<keyword evidence="1" id="KW-1133">Transmembrane helix</keyword>
<keyword evidence="1" id="KW-0472">Membrane</keyword>
<feature type="transmembrane region" description="Helical" evidence="1">
    <location>
        <begin position="135"/>
        <end position="154"/>
    </location>
</feature>
<comment type="caution">
    <text evidence="2">The sequence shown here is derived from an EMBL/GenBank/DDBJ whole genome shotgun (WGS) entry which is preliminary data.</text>
</comment>
<proteinExistence type="predicted"/>
<feature type="transmembrane region" description="Helical" evidence="1">
    <location>
        <begin position="166"/>
        <end position="185"/>
    </location>
</feature>
<name>A0ABW6W691_9ACTN</name>
<dbReference type="EMBL" id="JBIAZU010000001">
    <property type="protein sequence ID" value="MFF5288518.1"/>
    <property type="molecule type" value="Genomic_DNA"/>
</dbReference>
<keyword evidence="1" id="KW-0812">Transmembrane</keyword>
<dbReference type="Proteomes" id="UP001602245">
    <property type="component" value="Unassembled WGS sequence"/>
</dbReference>
<gene>
    <name evidence="2" type="ORF">ACFY35_03715</name>
</gene>
<protein>
    <submittedName>
        <fullName evidence="2">DUF998 domain-containing protein</fullName>
    </submittedName>
</protein>
<feature type="transmembrane region" description="Helical" evidence="1">
    <location>
        <begin position="12"/>
        <end position="32"/>
    </location>
</feature>
<sequence length="235" mass="24396">MTGDRVRAWGWAGFVAQVAFVASWLLAAAWQGKRYDPIAHTISDMYAVTAPGGLFLVVVLTLCGLATALFALLAVRPVLRPGGRRATVGAILLALSIYGLGDLLSPFEREACRLADPGCASADQSANLGGKLDSGLSTIGIFLFLAAVFVLASAMKRTPGWSGWVWPARWAGIVFAVLLVVLVVAEGADLGGLLERLLAAFGSFAIAALAWRIARQPGAGRPTPAEPAGAPPGES</sequence>